<evidence type="ECO:0000313" key="3">
    <source>
        <dbReference type="Proteomes" id="UP001519460"/>
    </source>
</evidence>
<organism evidence="2 3">
    <name type="scientific">Batillaria attramentaria</name>
    <dbReference type="NCBI Taxonomy" id="370345"/>
    <lineage>
        <taxon>Eukaryota</taxon>
        <taxon>Metazoa</taxon>
        <taxon>Spiralia</taxon>
        <taxon>Lophotrochozoa</taxon>
        <taxon>Mollusca</taxon>
        <taxon>Gastropoda</taxon>
        <taxon>Caenogastropoda</taxon>
        <taxon>Sorbeoconcha</taxon>
        <taxon>Cerithioidea</taxon>
        <taxon>Batillariidae</taxon>
        <taxon>Batillaria</taxon>
    </lineage>
</organism>
<protein>
    <submittedName>
        <fullName evidence="2">Uncharacterized protein</fullName>
    </submittedName>
</protein>
<proteinExistence type="predicted"/>
<accession>A0ABD0KPA6</accession>
<keyword evidence="3" id="KW-1185">Reference proteome</keyword>
<name>A0ABD0KPA6_9CAEN</name>
<sequence length="76" mass="8449">MILVTGTESVGTESVASPRGTATRKAGLVRGLKSPWPDRISEVQRRDQSLSGRRWDSPTGHTEVLVYRQEVSIQRD</sequence>
<feature type="region of interest" description="Disordered" evidence="1">
    <location>
        <begin position="1"/>
        <end position="23"/>
    </location>
</feature>
<reference evidence="2 3" key="1">
    <citation type="journal article" date="2023" name="Sci. Data">
        <title>Genome assembly of the Korean intertidal mud-creeper Batillaria attramentaria.</title>
        <authorList>
            <person name="Patra A.K."/>
            <person name="Ho P.T."/>
            <person name="Jun S."/>
            <person name="Lee S.J."/>
            <person name="Kim Y."/>
            <person name="Won Y.J."/>
        </authorList>
    </citation>
    <scope>NUCLEOTIDE SEQUENCE [LARGE SCALE GENOMIC DNA]</scope>
    <source>
        <strain evidence="2">Wonlab-2016</strain>
    </source>
</reference>
<evidence type="ECO:0000256" key="1">
    <source>
        <dbReference type="SAM" id="MobiDB-lite"/>
    </source>
</evidence>
<evidence type="ECO:0000313" key="2">
    <source>
        <dbReference type="EMBL" id="KAK7488984.1"/>
    </source>
</evidence>
<gene>
    <name evidence="2" type="ORF">BaRGS_00019788</name>
</gene>
<dbReference type="AlphaFoldDB" id="A0ABD0KPA6"/>
<feature type="compositionally biased region" description="Polar residues" evidence="1">
    <location>
        <begin position="1"/>
        <end position="15"/>
    </location>
</feature>
<dbReference type="Proteomes" id="UP001519460">
    <property type="component" value="Unassembled WGS sequence"/>
</dbReference>
<comment type="caution">
    <text evidence="2">The sequence shown here is derived from an EMBL/GenBank/DDBJ whole genome shotgun (WGS) entry which is preliminary data.</text>
</comment>
<dbReference type="EMBL" id="JACVVK020000144">
    <property type="protein sequence ID" value="KAK7488984.1"/>
    <property type="molecule type" value="Genomic_DNA"/>
</dbReference>